<gene>
    <name evidence="7" type="primary">pspF</name>
    <name evidence="7" type="ORF">SNR37_002390</name>
</gene>
<evidence type="ECO:0000313" key="8">
    <source>
        <dbReference type="Proteomes" id="UP001310248"/>
    </source>
</evidence>
<organism evidence="7 8">
    <name type="scientific">Agarivorans aestuarii</name>
    <dbReference type="NCBI Taxonomy" id="1563703"/>
    <lineage>
        <taxon>Bacteria</taxon>
        <taxon>Pseudomonadati</taxon>
        <taxon>Pseudomonadota</taxon>
        <taxon>Gammaproteobacteria</taxon>
        <taxon>Alteromonadales</taxon>
        <taxon>Alteromonadaceae</taxon>
        <taxon>Agarivorans</taxon>
    </lineage>
</organism>
<dbReference type="PANTHER" id="PTHR32071">
    <property type="entry name" value="TRANSCRIPTIONAL REGULATORY PROTEIN"/>
    <property type="match status" value="1"/>
</dbReference>
<dbReference type="SUPFAM" id="SSF52540">
    <property type="entry name" value="P-loop containing nucleoside triphosphate hydrolases"/>
    <property type="match status" value="1"/>
</dbReference>
<dbReference type="InterPro" id="IPR002197">
    <property type="entry name" value="HTH_Fis"/>
</dbReference>
<dbReference type="InterPro" id="IPR058031">
    <property type="entry name" value="AAA_lid_NorR"/>
</dbReference>
<evidence type="ECO:0000256" key="3">
    <source>
        <dbReference type="ARBA" id="ARBA00023015"/>
    </source>
</evidence>
<proteinExistence type="predicted"/>
<dbReference type="PROSITE" id="PS00688">
    <property type="entry name" value="SIGMA54_INTERACT_3"/>
    <property type="match status" value="1"/>
</dbReference>
<dbReference type="InterPro" id="IPR025943">
    <property type="entry name" value="Sigma_54_int_dom_ATP-bd_2"/>
</dbReference>
<dbReference type="PROSITE" id="PS50045">
    <property type="entry name" value="SIGMA54_INTERACT_4"/>
    <property type="match status" value="1"/>
</dbReference>
<dbReference type="Gene3D" id="1.10.8.60">
    <property type="match status" value="1"/>
</dbReference>
<dbReference type="SMART" id="SM00382">
    <property type="entry name" value="AAA"/>
    <property type="match status" value="1"/>
</dbReference>
<reference evidence="7 8" key="2">
    <citation type="submission" date="2023-12" db="EMBL/GenBank/DDBJ databases">
        <authorList>
            <consortium name="Cladostephus spongiosus"/>
            <person name="Lorente B."/>
            <person name="Cabral C."/>
            <person name="Frias J."/>
            <person name="Faria J."/>
            <person name="Toubarro D."/>
        </authorList>
    </citation>
    <scope>NUCLEOTIDE SEQUENCE [LARGE SCALE GENOMIC DNA]</scope>
    <source>
        <strain evidence="7 8">ZMCS4</strain>
    </source>
</reference>
<reference evidence="8" key="1">
    <citation type="submission" date="2023-07" db="EMBL/GenBank/DDBJ databases">
        <title>Draft genome sequence of Agarivorans aestuarii strain ZMCS4, a CAZymes producing bacteria isolated from the marine brown algae Clodostephus spongiosus.</title>
        <authorList>
            <person name="Lorente B."/>
            <person name="Cabral C."/>
            <person name="Frias J."/>
            <person name="Faria J."/>
            <person name="Toubarro D."/>
        </authorList>
    </citation>
    <scope>NUCLEOTIDE SEQUENCE [LARGE SCALE GENOMIC DNA]</scope>
    <source>
        <strain evidence="8">ZMCS4</strain>
    </source>
</reference>
<dbReference type="CDD" id="cd00009">
    <property type="entry name" value="AAA"/>
    <property type="match status" value="1"/>
</dbReference>
<dbReference type="InterPro" id="IPR014317">
    <property type="entry name" value="Transcription_activator_PspF"/>
</dbReference>
<dbReference type="Pfam" id="PF00158">
    <property type="entry name" value="Sigma54_activat"/>
    <property type="match status" value="1"/>
</dbReference>
<evidence type="ECO:0000259" key="6">
    <source>
        <dbReference type="PROSITE" id="PS50045"/>
    </source>
</evidence>
<dbReference type="InterPro" id="IPR009057">
    <property type="entry name" value="Homeodomain-like_sf"/>
</dbReference>
<keyword evidence="8" id="KW-1185">Reference proteome</keyword>
<sequence>MDSPSLLGNAPSFLEVLDKVSLLAPLNRPVLVIGERGTGKELIAERLHFLSERWDKHYLSLNCASLNPNLIESELFGHQAGAYTGASQQRIGRFEQADKGTLFLDELANMPNEVQEKLLRTIEYNKIERLGSNKPIEVDVRLVCATNQDLPELVEQGEFRADLLDRLSFAVITLPPLRHRVEDIQLLAEHFAHKMARELNFSHVPSFSQTVLTQLNEYSWPGNIRELKNVVERAVVESSDNQGMVDAINLDPFASPWRPLKPTHNSQQESLEQGGFNQQVANFEKQLITKTLANNHYKQTASAKALQISYHQLRGLIKKHHINTQG</sequence>
<dbReference type="SUPFAM" id="SSF46689">
    <property type="entry name" value="Homeodomain-like"/>
    <property type="match status" value="1"/>
</dbReference>
<evidence type="ECO:0000256" key="4">
    <source>
        <dbReference type="ARBA" id="ARBA00023125"/>
    </source>
</evidence>
<dbReference type="Pfam" id="PF25601">
    <property type="entry name" value="AAA_lid_14"/>
    <property type="match status" value="1"/>
</dbReference>
<feature type="domain" description="Sigma-54 factor interaction" evidence="6">
    <location>
        <begin position="6"/>
        <end position="236"/>
    </location>
</feature>
<evidence type="ECO:0000313" key="7">
    <source>
        <dbReference type="EMBL" id="MEE1672979.1"/>
    </source>
</evidence>
<dbReference type="Gene3D" id="1.10.10.60">
    <property type="entry name" value="Homeodomain-like"/>
    <property type="match status" value="1"/>
</dbReference>
<dbReference type="Gene3D" id="3.40.50.300">
    <property type="entry name" value="P-loop containing nucleotide triphosphate hydrolases"/>
    <property type="match status" value="1"/>
</dbReference>
<dbReference type="RefSeq" id="WP_329774356.1">
    <property type="nucleotide sequence ID" value="NZ_JAYDYW010000004.1"/>
</dbReference>
<dbReference type="Proteomes" id="UP001310248">
    <property type="component" value="Unassembled WGS sequence"/>
</dbReference>
<keyword evidence="3" id="KW-0805">Transcription regulation</keyword>
<dbReference type="InterPro" id="IPR003593">
    <property type="entry name" value="AAA+_ATPase"/>
</dbReference>
<keyword evidence="4" id="KW-0238">DNA-binding</keyword>
<evidence type="ECO:0000256" key="2">
    <source>
        <dbReference type="ARBA" id="ARBA00022840"/>
    </source>
</evidence>
<dbReference type="PROSITE" id="PS00676">
    <property type="entry name" value="SIGMA54_INTERACT_2"/>
    <property type="match status" value="1"/>
</dbReference>
<accession>A0ABU7G1Y6</accession>
<dbReference type="NCBIfam" id="TIGR02974">
    <property type="entry name" value="phageshock_pspF"/>
    <property type="match status" value="1"/>
</dbReference>
<keyword evidence="1" id="KW-0547">Nucleotide-binding</keyword>
<protein>
    <submittedName>
        <fullName evidence="7">Phage shock protein operon transcriptional activator</fullName>
    </submittedName>
</protein>
<name>A0ABU7G1Y6_9ALTE</name>
<comment type="caution">
    <text evidence="7">The sequence shown here is derived from an EMBL/GenBank/DDBJ whole genome shotgun (WGS) entry which is preliminary data.</text>
</comment>
<dbReference type="Pfam" id="PF02954">
    <property type="entry name" value="HTH_8"/>
    <property type="match status" value="1"/>
</dbReference>
<evidence type="ECO:0000256" key="1">
    <source>
        <dbReference type="ARBA" id="ARBA00022741"/>
    </source>
</evidence>
<dbReference type="PANTHER" id="PTHR32071:SF38">
    <property type="entry name" value="PSP OPERON TRANSCRIPTIONAL ACTIVATOR"/>
    <property type="match status" value="1"/>
</dbReference>
<dbReference type="InterPro" id="IPR002078">
    <property type="entry name" value="Sigma_54_int"/>
</dbReference>
<dbReference type="InterPro" id="IPR027417">
    <property type="entry name" value="P-loop_NTPase"/>
</dbReference>
<keyword evidence="2" id="KW-0067">ATP-binding</keyword>
<dbReference type="EMBL" id="JAYDYW010000004">
    <property type="protein sequence ID" value="MEE1672979.1"/>
    <property type="molecule type" value="Genomic_DNA"/>
</dbReference>
<dbReference type="InterPro" id="IPR025944">
    <property type="entry name" value="Sigma_54_int_dom_CS"/>
</dbReference>
<evidence type="ECO:0000256" key="5">
    <source>
        <dbReference type="ARBA" id="ARBA00023163"/>
    </source>
</evidence>
<keyword evidence="5" id="KW-0804">Transcription</keyword>